<dbReference type="Gene3D" id="2.160.20.10">
    <property type="entry name" value="Single-stranded right-handed beta-helix, Pectin lyase-like"/>
    <property type="match status" value="1"/>
</dbReference>
<sequence length="555" mass="61437">VFKNDMKLRFLFLSIFFFLSCGEYQSSKNHYFDSDLGKDTNNGASNKTPFKSLDKLLEIDLSQGDSIFLSNGSSFVGNIKLMNLDNVHITNFNNDKNFLPIIDSKGHIAGIYIENSSNISISNISITANGGGIYEEYENLKTRRKTDKASMRAGVLVNVSKNQIFKNISVKNITVKDLFFENDGFVRDPSEVKTSMGTQAYGFGIRFYNSSETGSIDGISVKNCYIENIGHTGIKMTSGRNNNRFNNIVVADNKLLRTGGPSIQFSLVKNLHAYGNDVKYSGSPDDGRKWGRGSGLWTWGSSNVLIEKNSFMYANGPADSAGCHIDFNCDNVIVQYNLSVENAGGFIEILGNNYNCSYRYNVSVNDGHRIKGKGNAFQQGKTFWLSGYVGRGNERNGPFNSYIYNNTIFTKESIVSKIAVDKASNGVLVANNIFHIEGESKHVLGDQYKPDKGGSGEIENTIFQNNLFLKNSYWPKNALIQPINSFFGTPEFKLPGGYNIEDYIPKNISLIKNNGIIINIIPKDSIGLFKGLGLEFDILGNKITGLPDLGAIEIK</sequence>
<dbReference type="AlphaFoldDB" id="A0A381NW50"/>
<dbReference type="InterPro" id="IPR006626">
    <property type="entry name" value="PbH1"/>
</dbReference>
<accession>A0A381NW50</accession>
<feature type="non-terminal residue" evidence="1">
    <location>
        <position position="1"/>
    </location>
</feature>
<name>A0A381NW50_9ZZZZ</name>
<gene>
    <name evidence="1" type="ORF">METZ01_LOCUS11699</name>
</gene>
<reference evidence="1" key="1">
    <citation type="submission" date="2018-05" db="EMBL/GenBank/DDBJ databases">
        <authorList>
            <person name="Lanie J.A."/>
            <person name="Ng W.-L."/>
            <person name="Kazmierczak K.M."/>
            <person name="Andrzejewski T.M."/>
            <person name="Davidsen T.M."/>
            <person name="Wayne K.J."/>
            <person name="Tettelin H."/>
            <person name="Glass J.I."/>
            <person name="Rusch D."/>
            <person name="Podicherti R."/>
            <person name="Tsui H.-C.T."/>
            <person name="Winkler M.E."/>
        </authorList>
    </citation>
    <scope>NUCLEOTIDE SEQUENCE</scope>
</reference>
<proteinExistence type="predicted"/>
<evidence type="ECO:0000313" key="1">
    <source>
        <dbReference type="EMBL" id="SUZ58845.1"/>
    </source>
</evidence>
<dbReference type="InterPro" id="IPR012334">
    <property type="entry name" value="Pectin_lyas_fold"/>
</dbReference>
<protein>
    <submittedName>
        <fullName evidence="1">Uncharacterized protein</fullName>
    </submittedName>
</protein>
<dbReference type="SMART" id="SM00710">
    <property type="entry name" value="PbH1"/>
    <property type="match status" value="5"/>
</dbReference>
<dbReference type="InterPro" id="IPR011050">
    <property type="entry name" value="Pectin_lyase_fold/virulence"/>
</dbReference>
<dbReference type="EMBL" id="UINC01000644">
    <property type="protein sequence ID" value="SUZ58845.1"/>
    <property type="molecule type" value="Genomic_DNA"/>
</dbReference>
<organism evidence="1">
    <name type="scientific">marine metagenome</name>
    <dbReference type="NCBI Taxonomy" id="408172"/>
    <lineage>
        <taxon>unclassified sequences</taxon>
        <taxon>metagenomes</taxon>
        <taxon>ecological metagenomes</taxon>
    </lineage>
</organism>
<dbReference type="SUPFAM" id="SSF51126">
    <property type="entry name" value="Pectin lyase-like"/>
    <property type="match status" value="2"/>
</dbReference>